<dbReference type="CDD" id="cd03571">
    <property type="entry name" value="ENTH"/>
    <property type="match status" value="1"/>
</dbReference>
<dbReference type="FunFam" id="1.25.40.90:FF:000006">
    <property type="entry name" value="Clathrin interactor 1"/>
    <property type="match status" value="1"/>
</dbReference>
<evidence type="ECO:0000313" key="9">
    <source>
        <dbReference type="EMBL" id="KAL3311329.1"/>
    </source>
</evidence>
<feature type="coiled-coil region" evidence="6">
    <location>
        <begin position="192"/>
        <end position="227"/>
    </location>
</feature>
<dbReference type="SMART" id="SM00273">
    <property type="entry name" value="ENTH"/>
    <property type="match status" value="1"/>
</dbReference>
<keyword evidence="5" id="KW-0446">Lipid-binding</keyword>
<comment type="similarity">
    <text evidence="2">Belongs to the epsin family.</text>
</comment>
<dbReference type="Pfam" id="PF01417">
    <property type="entry name" value="ENTH"/>
    <property type="match status" value="1"/>
</dbReference>
<name>A0ABD2PVE6_9PLAT</name>
<dbReference type="EMBL" id="JBJKFK010002291">
    <property type="protein sequence ID" value="KAL3311329.1"/>
    <property type="molecule type" value="Genomic_DNA"/>
</dbReference>
<sequence>MHQFSNIELLTREATSNDPWGPKTSQLMAIADASDNPVQRNEIIHQLWKRVNDSEKNWRHVYKALLVWEHLIKSGHEQIVVECRMNIKVFDLLREFTALDIQTGTDHGTKVRKVAAEIVHLVRDQDYYEQERRKAQELANKFRAGTFSSNDQPYLDYDIGNYEAMSKSRASSRSATVSTYKIPTNQYEEDSQLELALKLSKLEAEKEQEMRKNDAEREEAMRRLEEKAIADSLKEHEEQTRGASLLPDFDPWADSNQGQQSGSGALHLNGWTNAPPSYNEVTTDQPSTDPWATTSALKNPIMDLFNSPQPVSSNYPVPPQSHGYPMPMVPPLRPLPNTANNPFATIPSTTS</sequence>
<evidence type="ECO:0000259" key="8">
    <source>
        <dbReference type="PROSITE" id="PS50942"/>
    </source>
</evidence>
<evidence type="ECO:0000313" key="10">
    <source>
        <dbReference type="Proteomes" id="UP001626550"/>
    </source>
</evidence>
<proteinExistence type="inferred from homology"/>
<keyword evidence="10" id="KW-1185">Reference proteome</keyword>
<protein>
    <submittedName>
        <fullName evidence="9">Epsin-1</fullName>
    </submittedName>
</protein>
<feature type="compositionally biased region" description="Polar residues" evidence="7">
    <location>
        <begin position="254"/>
        <end position="263"/>
    </location>
</feature>
<evidence type="ECO:0000256" key="1">
    <source>
        <dbReference type="ARBA" id="ARBA00004496"/>
    </source>
</evidence>
<dbReference type="Proteomes" id="UP001626550">
    <property type="component" value="Unassembled WGS sequence"/>
</dbReference>
<feature type="domain" description="ENTH" evidence="8">
    <location>
        <begin position="1"/>
        <end position="132"/>
    </location>
</feature>
<evidence type="ECO:0000256" key="6">
    <source>
        <dbReference type="SAM" id="Coils"/>
    </source>
</evidence>
<evidence type="ECO:0000256" key="4">
    <source>
        <dbReference type="ARBA" id="ARBA00022553"/>
    </source>
</evidence>
<organism evidence="9 10">
    <name type="scientific">Cichlidogyrus casuarinus</name>
    <dbReference type="NCBI Taxonomy" id="1844966"/>
    <lineage>
        <taxon>Eukaryota</taxon>
        <taxon>Metazoa</taxon>
        <taxon>Spiralia</taxon>
        <taxon>Lophotrochozoa</taxon>
        <taxon>Platyhelminthes</taxon>
        <taxon>Monogenea</taxon>
        <taxon>Monopisthocotylea</taxon>
        <taxon>Dactylogyridea</taxon>
        <taxon>Ancyrocephalidae</taxon>
        <taxon>Cichlidogyrus</taxon>
    </lineage>
</organism>
<evidence type="ECO:0000256" key="7">
    <source>
        <dbReference type="SAM" id="MobiDB-lite"/>
    </source>
</evidence>
<feature type="compositionally biased region" description="Polar residues" evidence="7">
    <location>
        <begin position="337"/>
        <end position="351"/>
    </location>
</feature>
<dbReference type="PROSITE" id="PS50330">
    <property type="entry name" value="UIM"/>
    <property type="match status" value="1"/>
</dbReference>
<reference evidence="9 10" key="1">
    <citation type="submission" date="2024-11" db="EMBL/GenBank/DDBJ databases">
        <title>Adaptive evolution of stress response genes in parasites aligns with host niche diversity.</title>
        <authorList>
            <person name="Hahn C."/>
            <person name="Resl P."/>
        </authorList>
    </citation>
    <scope>NUCLEOTIDE SEQUENCE [LARGE SCALE GENOMIC DNA]</scope>
    <source>
        <strain evidence="9">EGGRZ-B1_66</strain>
        <tissue evidence="9">Body</tissue>
    </source>
</reference>
<keyword evidence="4" id="KW-0597">Phosphoprotein</keyword>
<feature type="region of interest" description="Disordered" evidence="7">
    <location>
        <begin position="311"/>
        <end position="351"/>
    </location>
</feature>
<dbReference type="InterPro" id="IPR008942">
    <property type="entry name" value="ENTH_VHS"/>
</dbReference>
<evidence type="ECO:0000256" key="2">
    <source>
        <dbReference type="ARBA" id="ARBA00010130"/>
    </source>
</evidence>
<feature type="non-terminal residue" evidence="9">
    <location>
        <position position="351"/>
    </location>
</feature>
<evidence type="ECO:0000256" key="5">
    <source>
        <dbReference type="ARBA" id="ARBA00023121"/>
    </source>
</evidence>
<comment type="caution">
    <text evidence="9">The sequence shown here is derived from an EMBL/GenBank/DDBJ whole genome shotgun (WGS) entry which is preliminary data.</text>
</comment>
<dbReference type="GO" id="GO:0008289">
    <property type="term" value="F:lipid binding"/>
    <property type="evidence" value="ECO:0007669"/>
    <property type="project" value="UniProtKB-KW"/>
</dbReference>
<dbReference type="PANTHER" id="PTHR12276">
    <property type="entry name" value="EPSIN/ENT-RELATED"/>
    <property type="match status" value="1"/>
</dbReference>
<feature type="compositionally biased region" description="Polar residues" evidence="7">
    <location>
        <begin position="270"/>
        <end position="290"/>
    </location>
</feature>
<keyword evidence="6" id="KW-0175">Coiled coil</keyword>
<dbReference type="PANTHER" id="PTHR12276:SF115">
    <property type="entry name" value="FI19443P1"/>
    <property type="match status" value="1"/>
</dbReference>
<evidence type="ECO:0000256" key="3">
    <source>
        <dbReference type="ARBA" id="ARBA00022490"/>
    </source>
</evidence>
<dbReference type="GO" id="GO:0005737">
    <property type="term" value="C:cytoplasm"/>
    <property type="evidence" value="ECO:0007669"/>
    <property type="project" value="UniProtKB-SubCell"/>
</dbReference>
<dbReference type="InterPro" id="IPR003903">
    <property type="entry name" value="UIM_dom"/>
</dbReference>
<accession>A0ABD2PVE6</accession>
<dbReference type="PROSITE" id="PS50942">
    <property type="entry name" value="ENTH"/>
    <property type="match status" value="1"/>
</dbReference>
<dbReference type="Gene3D" id="1.25.40.90">
    <property type="match status" value="1"/>
</dbReference>
<dbReference type="AlphaFoldDB" id="A0ABD2PVE6"/>
<gene>
    <name evidence="9" type="primary">EPN1</name>
    <name evidence="9" type="ORF">Ciccas_010094</name>
</gene>
<keyword evidence="3" id="KW-0963">Cytoplasm</keyword>
<comment type="subcellular location">
    <subcellularLocation>
        <location evidence="1">Cytoplasm</location>
    </subcellularLocation>
</comment>
<dbReference type="InterPro" id="IPR013809">
    <property type="entry name" value="ENTH"/>
</dbReference>
<feature type="region of interest" description="Disordered" evidence="7">
    <location>
        <begin position="253"/>
        <end position="290"/>
    </location>
</feature>
<dbReference type="SUPFAM" id="SSF48464">
    <property type="entry name" value="ENTH/VHS domain"/>
    <property type="match status" value="1"/>
</dbReference>